<dbReference type="AlphaFoldDB" id="A0A6L2JHB0"/>
<gene>
    <name evidence="1" type="ORF">Tci_007042</name>
</gene>
<organism evidence="1">
    <name type="scientific">Tanacetum cinerariifolium</name>
    <name type="common">Dalmatian daisy</name>
    <name type="synonym">Chrysanthemum cinerariifolium</name>
    <dbReference type="NCBI Taxonomy" id="118510"/>
    <lineage>
        <taxon>Eukaryota</taxon>
        <taxon>Viridiplantae</taxon>
        <taxon>Streptophyta</taxon>
        <taxon>Embryophyta</taxon>
        <taxon>Tracheophyta</taxon>
        <taxon>Spermatophyta</taxon>
        <taxon>Magnoliopsida</taxon>
        <taxon>eudicotyledons</taxon>
        <taxon>Gunneridae</taxon>
        <taxon>Pentapetalae</taxon>
        <taxon>asterids</taxon>
        <taxon>campanulids</taxon>
        <taxon>Asterales</taxon>
        <taxon>Asteraceae</taxon>
        <taxon>Asteroideae</taxon>
        <taxon>Anthemideae</taxon>
        <taxon>Anthemidinae</taxon>
        <taxon>Tanacetum</taxon>
    </lineage>
</organism>
<sequence length="138" mass="16046">MDDPNITMEEYIRLEEEKARRRGEVYNWETATYAIVYNDALTSKSDSSTKPVEITHRVDEFDLKTKTLFSEGDEKEQNILYFNDLFPFNIIHLDDLKSDKDNDDDKIDIKQSSGSNVINIDMGYTYQYGVSQGMNTAY</sequence>
<evidence type="ECO:0000313" key="1">
    <source>
        <dbReference type="EMBL" id="GEU35064.1"/>
    </source>
</evidence>
<dbReference type="EMBL" id="BKCJ010000650">
    <property type="protein sequence ID" value="GEU35064.1"/>
    <property type="molecule type" value="Genomic_DNA"/>
</dbReference>
<comment type="caution">
    <text evidence="1">The sequence shown here is derived from an EMBL/GenBank/DDBJ whole genome shotgun (WGS) entry which is preliminary data.</text>
</comment>
<accession>A0A6L2JHB0</accession>
<protein>
    <submittedName>
        <fullName evidence="1">Uncharacterized protein</fullName>
    </submittedName>
</protein>
<reference evidence="1" key="1">
    <citation type="journal article" date="2019" name="Sci. Rep.">
        <title>Draft genome of Tanacetum cinerariifolium, the natural source of mosquito coil.</title>
        <authorList>
            <person name="Yamashiro T."/>
            <person name="Shiraishi A."/>
            <person name="Satake H."/>
            <person name="Nakayama K."/>
        </authorList>
    </citation>
    <scope>NUCLEOTIDE SEQUENCE</scope>
</reference>
<name>A0A6L2JHB0_TANCI</name>
<proteinExistence type="predicted"/>